<dbReference type="GO" id="GO:0051793">
    <property type="term" value="P:medium-chain fatty acid catabolic process"/>
    <property type="evidence" value="ECO:0007669"/>
    <property type="project" value="TreeGrafter"/>
</dbReference>
<dbReference type="PANTHER" id="PTHR10794:SF63">
    <property type="entry name" value="ALPHA_BETA HYDROLASE 1, ISOFORM A"/>
    <property type="match status" value="1"/>
</dbReference>
<dbReference type="EMBL" id="GAKP01008400">
    <property type="protein sequence ID" value="JAC50552.1"/>
    <property type="molecule type" value="Transcribed_RNA"/>
</dbReference>
<feature type="active site" description="Charge relay system" evidence="4">
    <location>
        <position position="198"/>
    </location>
</feature>
<evidence type="ECO:0000259" key="6">
    <source>
        <dbReference type="Pfam" id="PF00561"/>
    </source>
</evidence>
<dbReference type="GO" id="GO:0047372">
    <property type="term" value="F:monoacylglycerol lipase activity"/>
    <property type="evidence" value="ECO:0007669"/>
    <property type="project" value="TreeGrafter"/>
</dbReference>
<feature type="domain" description="AB hydrolase-1" evidence="6">
    <location>
        <begin position="118"/>
        <end position="361"/>
    </location>
</feature>
<evidence type="ECO:0000256" key="5">
    <source>
        <dbReference type="SAM" id="Phobius"/>
    </source>
</evidence>
<comment type="similarity">
    <text evidence="1">Belongs to the AB hydrolase superfamily. AB hydrolase 4 family.</text>
</comment>
<dbReference type="SUPFAM" id="SSF53474">
    <property type="entry name" value="alpha/beta-Hydrolases"/>
    <property type="match status" value="1"/>
</dbReference>
<evidence type="ECO:0000313" key="7">
    <source>
        <dbReference type="EMBL" id="JAC50552.1"/>
    </source>
</evidence>
<gene>
    <name evidence="7" type="primary">ABHD3</name>
</gene>
<name>A0A034W8C0_BACDO</name>
<dbReference type="Gene3D" id="3.40.50.1820">
    <property type="entry name" value="alpha/beta hydrolase"/>
    <property type="match status" value="1"/>
</dbReference>
<feature type="transmembrane region" description="Helical" evidence="5">
    <location>
        <begin position="12"/>
        <end position="31"/>
    </location>
</feature>
<evidence type="ECO:0000256" key="4">
    <source>
        <dbReference type="PIRSR" id="PIRSR005211-1"/>
    </source>
</evidence>
<accession>A0A034W8C0</accession>
<dbReference type="EMBL" id="GAKP01008398">
    <property type="protein sequence ID" value="JAC50554.1"/>
    <property type="molecule type" value="Transcribed_RNA"/>
</dbReference>
<dbReference type="PIRSF" id="PIRSF005211">
    <property type="entry name" value="Ab_hydro_YheT"/>
    <property type="match status" value="1"/>
</dbReference>
<evidence type="ECO:0000256" key="3">
    <source>
        <dbReference type="ARBA" id="ARBA00022801"/>
    </source>
</evidence>
<organism evidence="7">
    <name type="scientific">Bactrocera dorsalis</name>
    <name type="common">Oriental fruit fly</name>
    <name type="synonym">Dacus dorsalis</name>
    <dbReference type="NCBI Taxonomy" id="27457"/>
    <lineage>
        <taxon>Eukaryota</taxon>
        <taxon>Metazoa</taxon>
        <taxon>Ecdysozoa</taxon>
        <taxon>Arthropoda</taxon>
        <taxon>Hexapoda</taxon>
        <taxon>Insecta</taxon>
        <taxon>Pterygota</taxon>
        <taxon>Neoptera</taxon>
        <taxon>Endopterygota</taxon>
        <taxon>Diptera</taxon>
        <taxon>Brachycera</taxon>
        <taxon>Muscomorpha</taxon>
        <taxon>Tephritoidea</taxon>
        <taxon>Tephritidae</taxon>
        <taxon>Bactrocera</taxon>
        <taxon>Bactrocera</taxon>
    </lineage>
</organism>
<proteinExistence type="inferred from homology"/>
<evidence type="ECO:0000256" key="1">
    <source>
        <dbReference type="ARBA" id="ARBA00010884"/>
    </source>
</evidence>
<dbReference type="GO" id="GO:0008126">
    <property type="term" value="F:acetylesterase activity"/>
    <property type="evidence" value="ECO:0007669"/>
    <property type="project" value="TreeGrafter"/>
</dbReference>
<keyword evidence="3 7" id="KW-0378">Hydrolase</keyword>
<dbReference type="InterPro" id="IPR050960">
    <property type="entry name" value="AB_hydrolase_4_sf"/>
</dbReference>
<keyword evidence="5" id="KW-0812">Transmembrane</keyword>
<dbReference type="OrthoDB" id="247542at2759"/>
<dbReference type="GO" id="GO:0051792">
    <property type="term" value="P:medium-chain fatty acid biosynthetic process"/>
    <property type="evidence" value="ECO:0007669"/>
    <property type="project" value="TreeGrafter"/>
</dbReference>
<protein>
    <submittedName>
        <fullName evidence="7">Abhydrolase domain-containing protein 3</fullName>
    </submittedName>
</protein>
<keyword evidence="5" id="KW-1133">Transmembrane helix</keyword>
<dbReference type="EMBL" id="GAKP01008399">
    <property type="protein sequence ID" value="JAC50553.1"/>
    <property type="molecule type" value="Transcribed_RNA"/>
</dbReference>
<dbReference type="PANTHER" id="PTHR10794">
    <property type="entry name" value="ABHYDROLASE DOMAIN-CONTAINING PROTEIN"/>
    <property type="match status" value="1"/>
</dbReference>
<sequence>MLDSLYNYWANLPGYHVLGFGLIAYFTYYLILVVKRPTFVCAEGPLKNYLLREIPTLSVKFWPTFWCLDSRAQTVFASVLRSKVIPPISYKREIYTLKDGGEVALDWMDTNCNSNSPCIIILPGLTGNSQDEYVKCLVYAANNSGIRVIVFNNRGLGGVTIKTPRLYNACNCEDLAEVVQHVRNVLPAHCKIGATGVSMGGLVLGNYLARRSQEARTYLSAAKIISVPWNVHKAIDSIEQPILNNLLGRILTQNMYRTLKRSGLHEHQELDMKSIKTCKTIREFDTNFTIKHFGYPSVEDYYNDATLQDKLHHISVPLLCLSAADDPFQPLDAIPIKAANESSHVAIIVTARGGHIGFLEGCFPSAKDQYISRVFVEYFTKALFDEEGEFQRIKEDLHRTYFEKHSDIKA</sequence>
<dbReference type="AlphaFoldDB" id="A0A034W8C0"/>
<dbReference type="InterPro" id="IPR000952">
    <property type="entry name" value="AB_hydrolase_4_CS"/>
</dbReference>
<keyword evidence="5" id="KW-0472">Membrane</keyword>
<dbReference type="Pfam" id="PF00561">
    <property type="entry name" value="Abhydrolase_1"/>
    <property type="match status" value="1"/>
</dbReference>
<keyword evidence="2" id="KW-0719">Serine esterase</keyword>
<dbReference type="InterPro" id="IPR029058">
    <property type="entry name" value="AB_hydrolase_fold"/>
</dbReference>
<reference evidence="7" key="1">
    <citation type="journal article" date="2014" name="BMC Genomics">
        <title>Characterizing the developmental transcriptome of the oriental fruit fly, Bactrocera dorsalis (Diptera: Tephritidae) through comparative genomic analysis with Drosophila melanogaster utilizing modENCODE datasets.</title>
        <authorList>
            <person name="Geib S.M."/>
            <person name="Calla B."/>
            <person name="Hall B."/>
            <person name="Hou S."/>
            <person name="Manoukis N.C."/>
        </authorList>
    </citation>
    <scope>NUCLEOTIDE SEQUENCE</scope>
    <source>
        <strain evidence="7">Punador</strain>
    </source>
</reference>
<feature type="active site" description="Charge relay system" evidence="4">
    <location>
        <position position="355"/>
    </location>
</feature>
<dbReference type="PROSITE" id="PS01133">
    <property type="entry name" value="UPF0017"/>
    <property type="match status" value="1"/>
</dbReference>
<dbReference type="InterPro" id="IPR012020">
    <property type="entry name" value="ABHD4"/>
</dbReference>
<evidence type="ECO:0000256" key="2">
    <source>
        <dbReference type="ARBA" id="ARBA00022487"/>
    </source>
</evidence>
<feature type="active site" description="Charge relay system" evidence="4">
    <location>
        <position position="326"/>
    </location>
</feature>
<dbReference type="InterPro" id="IPR000073">
    <property type="entry name" value="AB_hydrolase_1"/>
</dbReference>